<dbReference type="SUPFAM" id="SSF118001">
    <property type="entry name" value="YehU-like"/>
    <property type="match status" value="1"/>
</dbReference>
<comment type="caution">
    <text evidence="2">The sequence shown here is derived from an EMBL/GenBank/DDBJ whole genome shotgun (WGS) entry which is preliminary data.</text>
</comment>
<dbReference type="InterPro" id="IPR010648">
    <property type="entry name" value="UPF0270"/>
</dbReference>
<proteinExistence type="inferred from homology"/>
<gene>
    <name evidence="2" type="ORF">ACFOEB_00175</name>
</gene>
<dbReference type="InterPro" id="IPR036685">
    <property type="entry name" value="YehU-like_sf"/>
</dbReference>
<reference evidence="3" key="1">
    <citation type="journal article" date="2019" name="Int. J. Syst. Evol. Microbiol.">
        <title>The Global Catalogue of Microorganisms (GCM) 10K type strain sequencing project: providing services to taxonomists for standard genome sequencing and annotation.</title>
        <authorList>
            <consortium name="The Broad Institute Genomics Platform"/>
            <consortium name="The Broad Institute Genome Sequencing Center for Infectious Disease"/>
            <person name="Wu L."/>
            <person name="Ma J."/>
        </authorList>
    </citation>
    <scope>NUCLEOTIDE SEQUENCE [LARGE SCALE GENOMIC DNA]</scope>
    <source>
        <strain evidence="3">KCTC 52141</strain>
    </source>
</reference>
<dbReference type="RefSeq" id="WP_339617564.1">
    <property type="nucleotide sequence ID" value="NZ_AP031500.1"/>
</dbReference>
<dbReference type="Gene3D" id="1.10.10.610">
    <property type="entry name" value="YehU-like"/>
    <property type="match status" value="1"/>
</dbReference>
<dbReference type="Proteomes" id="UP001595548">
    <property type="component" value="Unassembled WGS sequence"/>
</dbReference>
<evidence type="ECO:0000313" key="3">
    <source>
        <dbReference type="Proteomes" id="UP001595548"/>
    </source>
</evidence>
<accession>A0ABV7HIA8</accession>
<dbReference type="PIRSF" id="PIRSF006169">
    <property type="entry name" value="UCP006169"/>
    <property type="match status" value="1"/>
</dbReference>
<protein>
    <submittedName>
        <fullName evidence="2">YheU family protein</fullName>
    </submittedName>
</protein>
<dbReference type="Pfam" id="PF06794">
    <property type="entry name" value="UPF0270"/>
    <property type="match status" value="1"/>
</dbReference>
<keyword evidence="3" id="KW-1185">Reference proteome</keyword>
<evidence type="ECO:0000256" key="1">
    <source>
        <dbReference type="ARBA" id="ARBA00006450"/>
    </source>
</evidence>
<comment type="similarity">
    <text evidence="1">Belongs to the UPF0270 family.</text>
</comment>
<evidence type="ECO:0000313" key="2">
    <source>
        <dbReference type="EMBL" id="MFC3153604.1"/>
    </source>
</evidence>
<dbReference type="EMBL" id="JBHRTL010000001">
    <property type="protein sequence ID" value="MFC3153604.1"/>
    <property type="molecule type" value="Genomic_DNA"/>
</dbReference>
<name>A0ABV7HIA8_9GAMM</name>
<organism evidence="2 3">
    <name type="scientific">Gilvimarinus japonicus</name>
    <dbReference type="NCBI Taxonomy" id="1796469"/>
    <lineage>
        <taxon>Bacteria</taxon>
        <taxon>Pseudomonadati</taxon>
        <taxon>Pseudomonadota</taxon>
        <taxon>Gammaproteobacteria</taxon>
        <taxon>Cellvibrionales</taxon>
        <taxon>Cellvibrionaceae</taxon>
        <taxon>Gilvimarinus</taxon>
    </lineage>
</organism>
<sequence length="74" mass="8089">MIIPHQQLAPETLDALIEEFVTREGTEYGEQDVPLTTKVSQVRGQLERGTVVIVFDPAIETTSLVSADQLPPGI</sequence>